<keyword evidence="6" id="KW-0677">Repeat</keyword>
<dbReference type="InterPro" id="IPR019775">
    <property type="entry name" value="WD40_repeat_CS"/>
</dbReference>
<evidence type="ECO:0000256" key="1">
    <source>
        <dbReference type="ARBA" id="ARBA00002730"/>
    </source>
</evidence>
<evidence type="ECO:0000256" key="6">
    <source>
        <dbReference type="ARBA" id="ARBA00022737"/>
    </source>
</evidence>
<comment type="caution">
    <text evidence="12">The sequence shown here is derived from an EMBL/GenBank/DDBJ whole genome shotgun (WGS) entry which is preliminary data.</text>
</comment>
<dbReference type="Gene3D" id="2.130.10.10">
    <property type="entry name" value="YVTN repeat-like/Quinoprotein amine dehydrogenase"/>
    <property type="match status" value="2"/>
</dbReference>
<feature type="compositionally biased region" description="Basic and acidic residues" evidence="10">
    <location>
        <begin position="38"/>
        <end position="56"/>
    </location>
</feature>
<evidence type="ECO:0000256" key="10">
    <source>
        <dbReference type="SAM" id="MobiDB-lite"/>
    </source>
</evidence>
<feature type="repeat" description="WD" evidence="9">
    <location>
        <begin position="412"/>
        <end position="442"/>
    </location>
</feature>
<dbReference type="PROSITE" id="PS00678">
    <property type="entry name" value="WD_REPEATS_1"/>
    <property type="match status" value="2"/>
</dbReference>
<dbReference type="InterPro" id="IPR036322">
    <property type="entry name" value="WD40_repeat_dom_sf"/>
</dbReference>
<evidence type="ECO:0000313" key="12">
    <source>
        <dbReference type="EMBL" id="KAF9887999.1"/>
    </source>
</evidence>
<name>A0AAD4GS19_ASPNN</name>
<dbReference type="Gene3D" id="1.20.1280.50">
    <property type="match status" value="1"/>
</dbReference>
<feature type="region of interest" description="Disordered" evidence="10">
    <location>
        <begin position="1"/>
        <end position="59"/>
    </location>
</feature>
<dbReference type="Proteomes" id="UP001194746">
    <property type="component" value="Unassembled WGS sequence"/>
</dbReference>
<feature type="repeat" description="WD" evidence="9">
    <location>
        <begin position="540"/>
        <end position="579"/>
    </location>
</feature>
<evidence type="ECO:0000256" key="9">
    <source>
        <dbReference type="PROSITE-ProRule" id="PRU00221"/>
    </source>
</evidence>
<feature type="repeat" description="WD" evidence="9">
    <location>
        <begin position="500"/>
        <end position="539"/>
    </location>
</feature>
<comment type="function">
    <text evidence="1">Component of the SCF(sconB) E3 ubiquitin ligase complex involved in the regulation of sulfur metabolite repression, probably by mediating the inactivation or degradation of the metR transcription factor.</text>
</comment>
<dbReference type="PANTHER" id="PTHR14604:SF4">
    <property type="entry name" value="F-BOX DOMAIN-CONTAINING PROTEIN"/>
    <property type="match status" value="1"/>
</dbReference>
<dbReference type="PANTHER" id="PTHR14604">
    <property type="entry name" value="WD40 REPEAT PF20"/>
    <property type="match status" value="1"/>
</dbReference>
<dbReference type="EMBL" id="VCAU01000053">
    <property type="protein sequence ID" value="KAF9887999.1"/>
    <property type="molecule type" value="Genomic_DNA"/>
</dbReference>
<reference evidence="12" key="1">
    <citation type="journal article" date="2019" name="Beilstein J. Org. Chem.">
        <title>Nanangenines: drimane sesquiterpenoids as the dominant metabolite cohort of a novel Australian fungus, Aspergillus nanangensis.</title>
        <authorList>
            <person name="Lacey H.J."/>
            <person name="Gilchrist C.L.M."/>
            <person name="Crombie A."/>
            <person name="Kalaitzis J.A."/>
            <person name="Vuong D."/>
            <person name="Rutledge P.J."/>
            <person name="Turner P."/>
            <person name="Pitt J.I."/>
            <person name="Lacey E."/>
            <person name="Chooi Y.H."/>
            <person name="Piggott A.M."/>
        </authorList>
    </citation>
    <scope>NUCLEOTIDE SEQUENCE</scope>
    <source>
        <strain evidence="12">MST-FP2251</strain>
    </source>
</reference>
<feature type="region of interest" description="Disordered" evidence="10">
    <location>
        <begin position="177"/>
        <end position="279"/>
    </location>
</feature>
<keyword evidence="5 9" id="KW-0853">WD repeat</keyword>
<proteinExistence type="inferred from homology"/>
<feature type="compositionally biased region" description="Low complexity" evidence="10">
    <location>
        <begin position="265"/>
        <end position="279"/>
    </location>
</feature>
<dbReference type="SUPFAM" id="SSF50978">
    <property type="entry name" value="WD40 repeat-like"/>
    <property type="match status" value="1"/>
</dbReference>
<dbReference type="PROSITE" id="PS50181">
    <property type="entry name" value="FBOX"/>
    <property type="match status" value="1"/>
</dbReference>
<feature type="compositionally biased region" description="Basic and acidic residues" evidence="10">
    <location>
        <begin position="210"/>
        <end position="221"/>
    </location>
</feature>
<dbReference type="AlphaFoldDB" id="A0AAD4GS19"/>
<dbReference type="SUPFAM" id="SSF81383">
    <property type="entry name" value="F-box domain"/>
    <property type="match status" value="1"/>
</dbReference>
<sequence length="795" mass="88373">MAGENNKMASAAEAPPRLRAAAAPPDHLTAPSLATPFKLDEGYSDETKGQLERDLSDPPSNDVMTLPDWLLAHSETDRAELAYSLLRTLRHSTLNAIVDRVAPLLHMDFVLKLPPEITSEIFSYLDSRTLLTASLSSRSWRNRIFDSRLWRDLYIDEGWRVNIDAVRAFEDEHSNLNLASPQSRKSRLRHADTDDGEPKQKKRVPPTWLDSRDQGLLDEAQRVAGEADPEGDHLMSDASNQLPGSGDRNGSQSETSSVMKSNGNSPYTPRSSPISSPSASTILLRMPNGTAKINWLYLYRQRRRLEENWAKGRYTNFQLPHRSHMDECHLDYVYAIQFSGRWLVSGSRDRSLRVWDMHTQRLRYPPLMGHSQSVLCLQCDPSPEEDIVISGGGDKKVIVWRLSTGEKIQEIAPAHDDSVLNLRFDKRFLVTSSKDKLIKVWNRQLLLPTSKDYPQIHHGIGVTYPSYIVDTNQLPSPLLEAEIAANHIQTLAPYHLLMTLAGHGTAVNAIQMNENEIVSVSGDRLIKIWNLHNGTCKRTLIGHEKGIACVQSDGRRIVSGSNDNTVRIFDHASSAEVATLRGHKNLVRTVQAVFGDPPGAEETMRLEALAVDNRFFDAQRSGASVDLGPRAMRRAGHHQNTSGSRHPRDIKALGAQIPPGGGGSRWARIVSGSYDESVVIWKKDKKGQWVVSQKLSQRAAADSAATPTTNREARHRASAALARAAAAAAAAQGVDQNAPGQRRHQIHRTPSSRVFKVQFDARKIVCASEDPLIVGWDFAGPDEDLMEVSRFFTDV</sequence>
<dbReference type="Pfam" id="PF00400">
    <property type="entry name" value="WD40"/>
    <property type="match status" value="5"/>
</dbReference>
<feature type="compositionally biased region" description="Polar residues" evidence="10">
    <location>
        <begin position="237"/>
        <end position="264"/>
    </location>
</feature>
<dbReference type="CDD" id="cd00200">
    <property type="entry name" value="WD40"/>
    <property type="match status" value="1"/>
</dbReference>
<dbReference type="InterPro" id="IPR036047">
    <property type="entry name" value="F-box-like_dom_sf"/>
</dbReference>
<evidence type="ECO:0000256" key="4">
    <source>
        <dbReference type="ARBA" id="ARBA00015819"/>
    </source>
</evidence>
<comment type="similarity">
    <text evidence="2">Belongs to the WD repeat MET30/SCONB/SCON-2 family.</text>
</comment>
<reference evidence="12" key="2">
    <citation type="submission" date="2020-02" db="EMBL/GenBank/DDBJ databases">
        <authorList>
            <person name="Gilchrist C.L.M."/>
            <person name="Chooi Y.-H."/>
        </authorList>
    </citation>
    <scope>NUCLEOTIDE SEQUENCE</scope>
    <source>
        <strain evidence="12">MST-FP2251</strain>
    </source>
</reference>
<evidence type="ECO:0000256" key="5">
    <source>
        <dbReference type="ARBA" id="ARBA00022574"/>
    </source>
</evidence>
<dbReference type="InterPro" id="IPR001810">
    <property type="entry name" value="F-box_dom"/>
</dbReference>
<organism evidence="12 13">
    <name type="scientific">Aspergillus nanangensis</name>
    <dbReference type="NCBI Taxonomy" id="2582783"/>
    <lineage>
        <taxon>Eukaryota</taxon>
        <taxon>Fungi</taxon>
        <taxon>Dikarya</taxon>
        <taxon>Ascomycota</taxon>
        <taxon>Pezizomycotina</taxon>
        <taxon>Eurotiomycetes</taxon>
        <taxon>Eurotiomycetidae</taxon>
        <taxon>Eurotiales</taxon>
        <taxon>Aspergillaceae</taxon>
        <taxon>Aspergillus</taxon>
        <taxon>Aspergillus subgen. Circumdati</taxon>
    </lineage>
</organism>
<evidence type="ECO:0000256" key="2">
    <source>
        <dbReference type="ARBA" id="ARBA00007968"/>
    </source>
</evidence>
<feature type="compositionally biased region" description="Low complexity" evidence="10">
    <location>
        <begin position="9"/>
        <end position="25"/>
    </location>
</feature>
<dbReference type="PROSITE" id="PS50294">
    <property type="entry name" value="WD_REPEATS_REGION"/>
    <property type="match status" value="4"/>
</dbReference>
<accession>A0AAD4GS19</accession>
<keyword evidence="13" id="KW-1185">Reference proteome</keyword>
<feature type="repeat" description="WD" evidence="9">
    <location>
        <begin position="367"/>
        <end position="410"/>
    </location>
</feature>
<dbReference type="InterPro" id="IPR015943">
    <property type="entry name" value="WD40/YVTN_repeat-like_dom_sf"/>
</dbReference>
<evidence type="ECO:0000259" key="11">
    <source>
        <dbReference type="PROSITE" id="PS50181"/>
    </source>
</evidence>
<dbReference type="SMART" id="SM00256">
    <property type="entry name" value="FBOX"/>
    <property type="match status" value="1"/>
</dbReference>
<dbReference type="InterPro" id="IPR050995">
    <property type="entry name" value="WD-F-box_domain-protein"/>
</dbReference>
<evidence type="ECO:0000256" key="8">
    <source>
        <dbReference type="ARBA" id="ARBA00032113"/>
    </source>
</evidence>
<dbReference type="InterPro" id="IPR020472">
    <property type="entry name" value="WD40_PAC1"/>
</dbReference>
<comment type="subunit">
    <text evidence="3">Component of the SCF(sconB) E3 ubiquitin ligase complex.</text>
</comment>
<feature type="compositionally biased region" description="Basic and acidic residues" evidence="10">
    <location>
        <begin position="189"/>
        <end position="199"/>
    </location>
</feature>
<dbReference type="PRINTS" id="PR00320">
    <property type="entry name" value="GPROTEINBRPT"/>
</dbReference>
<evidence type="ECO:0000313" key="13">
    <source>
        <dbReference type="Proteomes" id="UP001194746"/>
    </source>
</evidence>
<dbReference type="PROSITE" id="PS50082">
    <property type="entry name" value="WD_REPEATS_2"/>
    <property type="match status" value="5"/>
</dbReference>
<dbReference type="Pfam" id="PF12937">
    <property type="entry name" value="F-box-like"/>
    <property type="match status" value="1"/>
</dbReference>
<evidence type="ECO:0000256" key="7">
    <source>
        <dbReference type="ARBA" id="ARBA00030034"/>
    </source>
</evidence>
<feature type="domain" description="F-box" evidence="11">
    <location>
        <begin position="107"/>
        <end position="153"/>
    </location>
</feature>
<evidence type="ECO:0000256" key="3">
    <source>
        <dbReference type="ARBA" id="ARBA00011725"/>
    </source>
</evidence>
<dbReference type="SMART" id="SM00320">
    <property type="entry name" value="WD40"/>
    <property type="match status" value="7"/>
</dbReference>
<dbReference type="InterPro" id="IPR001680">
    <property type="entry name" value="WD40_rpt"/>
</dbReference>
<protein>
    <recommendedName>
        <fullName evidence="4">Probable E3 ubiquitin ligase complex SCF subunit sconB</fullName>
    </recommendedName>
    <alternativeName>
        <fullName evidence="8">Sulfur controller B</fullName>
    </alternativeName>
    <alternativeName>
        <fullName evidence="7">Sulfur metabolite repression control protein B</fullName>
    </alternativeName>
</protein>
<feature type="repeat" description="WD" evidence="9">
    <location>
        <begin position="326"/>
        <end position="365"/>
    </location>
</feature>
<gene>
    <name evidence="12" type="ORF">FE257_009389</name>
</gene>